<proteinExistence type="inferred from homology"/>
<dbReference type="SMART" id="SM00320">
    <property type="entry name" value="WD40"/>
    <property type="match status" value="5"/>
</dbReference>
<organism evidence="12 13">
    <name type="scientific">Mycena venus</name>
    <dbReference type="NCBI Taxonomy" id="2733690"/>
    <lineage>
        <taxon>Eukaryota</taxon>
        <taxon>Fungi</taxon>
        <taxon>Dikarya</taxon>
        <taxon>Basidiomycota</taxon>
        <taxon>Agaricomycotina</taxon>
        <taxon>Agaricomycetes</taxon>
        <taxon>Agaricomycetidae</taxon>
        <taxon>Agaricales</taxon>
        <taxon>Marasmiineae</taxon>
        <taxon>Mycenaceae</taxon>
        <taxon>Mycena</taxon>
    </lineage>
</organism>
<dbReference type="GO" id="GO:0006335">
    <property type="term" value="P:DNA replication-dependent chromatin assembly"/>
    <property type="evidence" value="ECO:0007669"/>
    <property type="project" value="InterPro"/>
</dbReference>
<evidence type="ECO:0000256" key="3">
    <source>
        <dbReference type="ARBA" id="ARBA00022574"/>
    </source>
</evidence>
<feature type="compositionally biased region" description="Basic and acidic residues" evidence="10">
    <location>
        <begin position="767"/>
        <end position="816"/>
    </location>
</feature>
<feature type="domain" description="CAF1B/HIR1 beta-propeller" evidence="11">
    <location>
        <begin position="1112"/>
        <end position="1183"/>
    </location>
</feature>
<accession>A0A8H6XMC1</accession>
<keyword evidence="13" id="KW-1185">Reference proteome</keyword>
<keyword evidence="4" id="KW-0677">Repeat</keyword>
<dbReference type="GO" id="GO:0006281">
    <property type="term" value="P:DNA repair"/>
    <property type="evidence" value="ECO:0007669"/>
    <property type="project" value="UniProtKB-KW"/>
</dbReference>
<feature type="compositionally biased region" description="Polar residues" evidence="10">
    <location>
        <begin position="608"/>
        <end position="623"/>
    </location>
</feature>
<sequence>MRFRTLEIRWHDSKPISSCDFQPVPFKKARPPPGGDIRAFASQAYRLATAGEDNHVRVWMVHPNIRPAELEVDKDAGPPRPARVEYLATLSRHSAAVNVVRFSPNGELIASAGDDGMVIIWAPSATPQTSTYGSDLSPDDLQHEKEYWKPRTTFRCTTMQVYDLAWSPTGEFLLTGSTDNCARVFASADGKCMHEIAEHSHYVQGVAWDPLNEYIATQSSDRSMHVYRINTSKVCLLSILFSSPLVTFRVCYARRLRVMGWRRVRRRAARAPTPRATCRVLWLSNFSLCVSRAIPPSTGTGSFDVHRGLSFTHDTRLLGLRVCFLLSVLPWSSLPGAYVLHGEYPSPHFPREALVLRMIPGSRCLPLGHLRESESWVERQITYSSKGLCRRGGWSVWRPMLRVVDWTRVVRRRVSNSGRRFAEDKAWVVGCPHHFSVIALVDVEPLVQRFGGEGATFFGSFTFCLSTNSRARFLGYAHEVACLNVEESAGETTHAKCRPARRALRLLSTIEAPWIHYFPFSHEREWQSLADPPAPPLDNLLLGEWRKSTVSLVILLLHLYVRGTFEAHAIGRNTRFPVHHGRDRAHSRTPSVHRDELSLNLNLVPNMATPMNTPINPNSSSGLPTGAPGTSASTSSEGWGARPPMFRSASIESDRARDGGSEMPGTPFAGPGTPASMMPATPVVGASASGSSAVGGNASGRDSAMFPPPPAGPSSRRSSFSGSNAPSSPSGFSAVSGFSRYGRSPSPMPALPAIRTPPNASAGWAGRYEERTRSRERGGSTSSRYDERSGRHADERSGSAGNERGRYGYDERRNTDGARLYGDESFSNFFRRLAFSPDGGLLLTPAGTFEDPSASVVGWEAGASAAVASDMGEGGSKDDKATPAASTSTTPADDASAPARGRKARPVISTGAALASTSLGMGSNAAAPAGEASNSSVYIYSRANFARPPVAQLPGHKKASVAVRFSPVLFELRANVAGGASSSTQPGGGVEPRMGTGTATGEEGDAERARDVEESMDVDLVGPLPPATTTAGGSGSGQGIAAPAPQRSFDVLASPALSPIDSSARRPPTPAASKPGTPAPGYTTSASATPNTVAGQSSTSTSVTPNAAAGMGTGSVFALPYRMLYAVVTMDTVAIYDTQQAGPVCLLTKLHYDEFTDLAWSPDGQCLMLSARDGYCTLVTFDEILPTHHTQQAALQLQQIAAQHSVPISYAPSAHSQTTPSSSQSGSGRKRPHEPLTPATSVDGDAPPAPAPAGLPASTSATSVASFVSDTNTDATEGEGEAGADGPPKKKRRVALTRVGDL</sequence>
<evidence type="ECO:0000256" key="5">
    <source>
        <dbReference type="ARBA" id="ARBA00022763"/>
    </source>
</evidence>
<feature type="compositionally biased region" description="Low complexity" evidence="10">
    <location>
        <begin position="664"/>
        <end position="675"/>
    </location>
</feature>
<feature type="compositionally biased region" description="Low complexity" evidence="10">
    <location>
        <begin position="624"/>
        <end position="636"/>
    </location>
</feature>
<evidence type="ECO:0000313" key="13">
    <source>
        <dbReference type="Proteomes" id="UP000620124"/>
    </source>
</evidence>
<evidence type="ECO:0000256" key="7">
    <source>
        <dbReference type="ARBA" id="ARBA00023204"/>
    </source>
</evidence>
<evidence type="ECO:0000256" key="6">
    <source>
        <dbReference type="ARBA" id="ARBA00022853"/>
    </source>
</evidence>
<dbReference type="PANTHER" id="PTHR15271">
    <property type="entry name" value="CHROMATIN ASSEMBLY FACTOR 1 SUBUNIT B"/>
    <property type="match status" value="1"/>
</dbReference>
<dbReference type="InterPro" id="IPR036322">
    <property type="entry name" value="WD40_repeat_dom_sf"/>
</dbReference>
<feature type="compositionally biased region" description="Low complexity" evidence="10">
    <location>
        <begin position="683"/>
        <end position="700"/>
    </location>
</feature>
<dbReference type="InterPro" id="IPR001680">
    <property type="entry name" value="WD40_rpt"/>
</dbReference>
<feature type="region of interest" description="Disordered" evidence="10">
    <location>
        <begin position="1211"/>
        <end position="1302"/>
    </location>
</feature>
<gene>
    <name evidence="12" type="ORF">MVEN_01756000</name>
</gene>
<evidence type="ECO:0000313" key="12">
    <source>
        <dbReference type="EMBL" id="KAF7343244.1"/>
    </source>
</evidence>
<dbReference type="SUPFAM" id="SSF50969">
    <property type="entry name" value="YVTN repeat-like/Quinoprotein amine dehydrogenase"/>
    <property type="match status" value="1"/>
</dbReference>
<dbReference type="PANTHER" id="PTHR15271:SF4">
    <property type="entry name" value="CHROMATIN ASSEMBLY FACTOR 1 SUBUNIT B"/>
    <property type="match status" value="1"/>
</dbReference>
<name>A0A8H6XMC1_9AGAR</name>
<comment type="similarity">
    <text evidence="2">Belongs to the WD repeat HIR1 family.</text>
</comment>
<keyword evidence="8" id="KW-0539">Nucleus</keyword>
<evidence type="ECO:0000256" key="8">
    <source>
        <dbReference type="ARBA" id="ARBA00023242"/>
    </source>
</evidence>
<feature type="region of interest" description="Disordered" evidence="10">
    <location>
        <begin position="1058"/>
        <end position="1107"/>
    </location>
</feature>
<feature type="compositionally biased region" description="Low complexity" evidence="10">
    <location>
        <begin position="1211"/>
        <end position="1227"/>
    </location>
</feature>
<feature type="domain" description="CAF1B/HIR1 beta-propeller" evidence="11">
    <location>
        <begin position="1"/>
        <end position="235"/>
    </location>
</feature>
<evidence type="ECO:0000256" key="10">
    <source>
        <dbReference type="SAM" id="MobiDB-lite"/>
    </source>
</evidence>
<dbReference type="PROSITE" id="PS50294">
    <property type="entry name" value="WD_REPEATS_REGION"/>
    <property type="match status" value="1"/>
</dbReference>
<dbReference type="EMBL" id="JACAZI010000016">
    <property type="protein sequence ID" value="KAF7343244.1"/>
    <property type="molecule type" value="Genomic_DNA"/>
</dbReference>
<dbReference type="GO" id="GO:0005634">
    <property type="term" value="C:nucleus"/>
    <property type="evidence" value="ECO:0007669"/>
    <property type="project" value="UniProtKB-SubCell"/>
</dbReference>
<dbReference type="GO" id="GO:0033186">
    <property type="term" value="C:CAF-1 complex"/>
    <property type="evidence" value="ECO:0007669"/>
    <property type="project" value="TreeGrafter"/>
</dbReference>
<evidence type="ECO:0000256" key="1">
    <source>
        <dbReference type="ARBA" id="ARBA00004123"/>
    </source>
</evidence>
<dbReference type="Pfam" id="PF24105">
    <property type="entry name" value="Beta-prop_CAF1B_HIR1"/>
    <property type="match status" value="2"/>
</dbReference>
<dbReference type="OrthoDB" id="71227at2759"/>
<feature type="compositionally biased region" description="Low complexity" evidence="10">
    <location>
        <begin position="882"/>
        <end position="899"/>
    </location>
</feature>
<feature type="compositionally biased region" description="Low complexity" evidence="10">
    <location>
        <begin position="713"/>
        <end position="733"/>
    </location>
</feature>
<dbReference type="InterPro" id="IPR045145">
    <property type="entry name" value="PTHR15271"/>
</dbReference>
<comment type="subcellular location">
    <subcellularLocation>
        <location evidence="1">Nucleus</location>
    </subcellularLocation>
</comment>
<evidence type="ECO:0000256" key="4">
    <source>
        <dbReference type="ARBA" id="ARBA00022737"/>
    </source>
</evidence>
<keyword evidence="6" id="KW-0156">Chromatin regulator</keyword>
<reference evidence="12" key="1">
    <citation type="submission" date="2020-05" db="EMBL/GenBank/DDBJ databases">
        <title>Mycena genomes resolve the evolution of fungal bioluminescence.</title>
        <authorList>
            <person name="Tsai I.J."/>
        </authorList>
    </citation>
    <scope>NUCLEOTIDE SEQUENCE</scope>
    <source>
        <strain evidence="12">CCC161011</strain>
    </source>
</reference>
<dbReference type="InterPro" id="IPR011044">
    <property type="entry name" value="Quino_amine_DH_bsu"/>
</dbReference>
<feature type="region of interest" description="Disordered" evidence="10">
    <location>
        <begin position="747"/>
        <end position="821"/>
    </location>
</feature>
<comment type="caution">
    <text evidence="12">The sequence shown here is derived from an EMBL/GenBank/DDBJ whole genome shotgun (WGS) entry which is preliminary data.</text>
</comment>
<dbReference type="GO" id="GO:0006334">
    <property type="term" value="P:nucleosome assembly"/>
    <property type="evidence" value="ECO:0007669"/>
    <property type="project" value="TreeGrafter"/>
</dbReference>
<feature type="region of interest" description="Disordered" evidence="10">
    <location>
        <begin position="978"/>
        <end position="1043"/>
    </location>
</feature>
<dbReference type="SUPFAM" id="SSF50978">
    <property type="entry name" value="WD40 repeat-like"/>
    <property type="match status" value="1"/>
</dbReference>
<feature type="region of interest" description="Disordered" evidence="10">
    <location>
        <begin position="868"/>
        <end position="907"/>
    </location>
</feature>
<feature type="repeat" description="WD" evidence="9">
    <location>
        <begin position="90"/>
        <end position="121"/>
    </location>
</feature>
<keyword evidence="5" id="KW-0227">DNA damage</keyword>
<feature type="region of interest" description="Disordered" evidence="10">
    <location>
        <begin position="608"/>
        <end position="733"/>
    </location>
</feature>
<dbReference type="InterPro" id="IPR055410">
    <property type="entry name" value="Beta-prop_CAF1B_HIR1"/>
</dbReference>
<dbReference type="Proteomes" id="UP000620124">
    <property type="component" value="Unassembled WGS sequence"/>
</dbReference>
<dbReference type="InterPro" id="IPR015943">
    <property type="entry name" value="WD40/YVTN_repeat-like_dom_sf"/>
</dbReference>
<keyword evidence="7" id="KW-0234">DNA repair</keyword>
<dbReference type="Gene3D" id="2.130.10.10">
    <property type="entry name" value="YVTN repeat-like/Quinoprotein amine dehydrogenase"/>
    <property type="match status" value="2"/>
</dbReference>
<dbReference type="PROSITE" id="PS50082">
    <property type="entry name" value="WD_REPEATS_2"/>
    <property type="match status" value="2"/>
</dbReference>
<evidence type="ECO:0000256" key="9">
    <source>
        <dbReference type="PROSITE-ProRule" id="PRU00221"/>
    </source>
</evidence>
<feature type="repeat" description="WD" evidence="9">
    <location>
        <begin position="196"/>
        <end position="237"/>
    </location>
</feature>
<protein>
    <submittedName>
        <fullName evidence="12">WD-REPEATS-REGION domain-containing protein</fullName>
    </submittedName>
</protein>
<evidence type="ECO:0000256" key="2">
    <source>
        <dbReference type="ARBA" id="ARBA00007306"/>
    </source>
</evidence>
<feature type="compositionally biased region" description="Polar residues" evidence="10">
    <location>
        <begin position="1082"/>
        <end position="1105"/>
    </location>
</feature>
<feature type="compositionally biased region" description="Low complexity" evidence="10">
    <location>
        <begin position="1254"/>
        <end position="1275"/>
    </location>
</feature>
<keyword evidence="3 9" id="KW-0853">WD repeat</keyword>
<evidence type="ECO:0000259" key="11">
    <source>
        <dbReference type="Pfam" id="PF24105"/>
    </source>
</evidence>